<dbReference type="InterPro" id="IPR053147">
    <property type="entry name" value="Hsp_HslJ-like"/>
</dbReference>
<evidence type="ECO:0000256" key="1">
    <source>
        <dbReference type="SAM" id="SignalP"/>
    </source>
</evidence>
<accession>A0A243WAR0</accession>
<dbReference type="AlphaFoldDB" id="A0A243WAR0"/>
<name>A0A243WAR0_9BACT</name>
<proteinExistence type="predicted"/>
<dbReference type="EMBL" id="MTSE01000009">
    <property type="protein sequence ID" value="OUJ72645.1"/>
    <property type="molecule type" value="Genomic_DNA"/>
</dbReference>
<keyword evidence="4" id="KW-1185">Reference proteome</keyword>
<reference evidence="3 4" key="1">
    <citation type="submission" date="2017-01" db="EMBL/GenBank/DDBJ databases">
        <title>A new Hymenobacter.</title>
        <authorList>
            <person name="Liang Y."/>
            <person name="Feng F."/>
        </authorList>
    </citation>
    <scope>NUCLEOTIDE SEQUENCE [LARGE SCALE GENOMIC DNA]</scope>
    <source>
        <strain evidence="3">MIMBbqt21</strain>
    </source>
</reference>
<dbReference type="OrthoDB" id="5348860at2"/>
<dbReference type="Pfam" id="PF03724">
    <property type="entry name" value="META"/>
    <property type="match status" value="1"/>
</dbReference>
<dbReference type="Gene3D" id="2.40.128.270">
    <property type="match status" value="1"/>
</dbReference>
<comment type="caution">
    <text evidence="3">The sequence shown here is derived from an EMBL/GenBank/DDBJ whole genome shotgun (WGS) entry which is preliminary data.</text>
</comment>
<dbReference type="InterPro" id="IPR038670">
    <property type="entry name" value="HslJ-like_sf"/>
</dbReference>
<gene>
    <name evidence="3" type="ORF">BXP70_17165</name>
</gene>
<feature type="domain" description="DUF306" evidence="2">
    <location>
        <begin position="47"/>
        <end position="147"/>
    </location>
</feature>
<dbReference type="InterPro" id="IPR005184">
    <property type="entry name" value="DUF306_Meta_HslJ"/>
</dbReference>
<organism evidence="3 4">
    <name type="scientific">Hymenobacter crusticola</name>
    <dbReference type="NCBI Taxonomy" id="1770526"/>
    <lineage>
        <taxon>Bacteria</taxon>
        <taxon>Pseudomonadati</taxon>
        <taxon>Bacteroidota</taxon>
        <taxon>Cytophagia</taxon>
        <taxon>Cytophagales</taxon>
        <taxon>Hymenobacteraceae</taxon>
        <taxon>Hymenobacter</taxon>
    </lineage>
</organism>
<dbReference type="Proteomes" id="UP000194873">
    <property type="component" value="Unassembled WGS sequence"/>
</dbReference>
<feature type="signal peptide" evidence="1">
    <location>
        <begin position="1"/>
        <end position="27"/>
    </location>
</feature>
<dbReference type="RefSeq" id="WP_086595329.1">
    <property type="nucleotide sequence ID" value="NZ_MTSE01000009.1"/>
</dbReference>
<dbReference type="PANTHER" id="PTHR35535:SF1">
    <property type="entry name" value="HEAT SHOCK PROTEIN HSLJ"/>
    <property type="match status" value="1"/>
</dbReference>
<evidence type="ECO:0000313" key="3">
    <source>
        <dbReference type="EMBL" id="OUJ72645.1"/>
    </source>
</evidence>
<sequence length="163" mass="17591">MLTPMLGHFLSASFLLSAALLLSACQASQPTSSPATPDTTTAQKPAASLRNTRWVLRTLAGTAITTPENAREMYLQFDAAADKVSGQAACNRFFGQFTQPAPDSIRMSNLGSTRMACDRLALETQYLQVLGAAKRLRVSGDTLRLYAGPEEQPSATFEAVYLR</sequence>
<protein>
    <recommendedName>
        <fullName evidence="2">DUF306 domain-containing protein</fullName>
    </recommendedName>
</protein>
<evidence type="ECO:0000259" key="2">
    <source>
        <dbReference type="Pfam" id="PF03724"/>
    </source>
</evidence>
<evidence type="ECO:0000313" key="4">
    <source>
        <dbReference type="Proteomes" id="UP000194873"/>
    </source>
</evidence>
<feature type="chain" id="PRO_5011226981" description="DUF306 domain-containing protein" evidence="1">
    <location>
        <begin position="28"/>
        <end position="163"/>
    </location>
</feature>
<dbReference type="PANTHER" id="PTHR35535">
    <property type="entry name" value="HEAT SHOCK PROTEIN HSLJ"/>
    <property type="match status" value="1"/>
</dbReference>
<keyword evidence="1" id="KW-0732">Signal</keyword>